<keyword evidence="4" id="KW-1185">Reference proteome</keyword>
<dbReference type="PANTHER" id="PTHR34968:SF1">
    <property type="entry name" value="AUGMIN SUBUNIT 5"/>
    <property type="match status" value="1"/>
</dbReference>
<dbReference type="PANTHER" id="PTHR34968">
    <property type="entry name" value="AUGMIN SUBUNIT 5"/>
    <property type="match status" value="1"/>
</dbReference>
<accession>A0AAD6K4U7</accession>
<evidence type="ECO:0008006" key="5">
    <source>
        <dbReference type="Google" id="ProtNLM"/>
    </source>
</evidence>
<dbReference type="AlphaFoldDB" id="A0AAD6K4U7"/>
<protein>
    <recommendedName>
        <fullName evidence="5">AUGMIN subunit 5</fullName>
    </recommendedName>
</protein>
<dbReference type="Pfam" id="PF14817">
    <property type="entry name" value="HAUS5"/>
    <property type="match status" value="1"/>
</dbReference>
<feature type="coiled-coil region" evidence="1">
    <location>
        <begin position="449"/>
        <end position="479"/>
    </location>
</feature>
<keyword evidence="1" id="KW-0175">Coiled coil</keyword>
<dbReference type="GO" id="GO:0051225">
    <property type="term" value="P:spindle assembly"/>
    <property type="evidence" value="ECO:0007669"/>
    <property type="project" value="InterPro"/>
</dbReference>
<dbReference type="InterPro" id="IPR044706">
    <property type="entry name" value="AUG5_plant"/>
</dbReference>
<organism evidence="3 4">
    <name type="scientific">Salix udensis</name>
    <dbReference type="NCBI Taxonomy" id="889485"/>
    <lineage>
        <taxon>Eukaryota</taxon>
        <taxon>Viridiplantae</taxon>
        <taxon>Streptophyta</taxon>
        <taxon>Embryophyta</taxon>
        <taxon>Tracheophyta</taxon>
        <taxon>Spermatophyta</taxon>
        <taxon>Magnoliopsida</taxon>
        <taxon>eudicotyledons</taxon>
        <taxon>Gunneridae</taxon>
        <taxon>Pentapetalae</taxon>
        <taxon>rosids</taxon>
        <taxon>fabids</taxon>
        <taxon>Malpighiales</taxon>
        <taxon>Salicaceae</taxon>
        <taxon>Saliceae</taxon>
        <taxon>Salix</taxon>
    </lineage>
</organism>
<dbReference type="GO" id="GO:0005876">
    <property type="term" value="C:spindle microtubule"/>
    <property type="evidence" value="ECO:0007669"/>
    <property type="project" value="InterPro"/>
</dbReference>
<comment type="caution">
    <text evidence="3">The sequence shown here is derived from an EMBL/GenBank/DDBJ whole genome shotgun (WGS) entry which is preliminary data.</text>
</comment>
<sequence>MQGSSSAVAQPEGILEWLHKEMRYRPLGPQSAATSKSQLPSIDAIRKICRGNMIPVWGFLIKRVKSEKTVENIRKNILVHGGGGGESGGLVNVAKDEGRGKGGRRKEKVAKEVERLRSSVRRQRKDLRARMIEVSREEAERKRMLDERAKNRHKQVMLEAYDQQCDEAARIFAEYHKRLHQYVNQARDAQRFNTDSSLEEVSSFSANSEKEAVYSTVKGTKSADDLILIETTWERNIRKACESLADYMAERIRNSFPAYEGSGIHLNPQSEAAKFGMDFDGEIPDDVRTVIVNCLKNPPHLLRAITAYTLRLKTLVSREIEKIDVRADAELLRYKYENNRVMDMSSSDTNSPLHHQLYGNGMIGTDMPYRGSQNQLLERQKAHVQQFLATEDALNKASEARDLGQNLLKRLHGTGDVVSSPAIGIGVTAQNMGSQRQFELEVWGKEREAAGLRASLNTLMSEIERLNKLCAERKEAEDSLRKKWKKIEEFDARRSELEAIYTALLKVIMEDAAAFWKQQPLVAREYASTTIIPACTITAEIANSAKDLIDKEVNAFSRSPDNSLYMLPSTPQALLESMGSNGSTGPEAVAAAEKNAALLTARAGARDPSAIPSICRVSAALQYPAGLEGSDAGLASVLESLEFCLKLRGSEASVLEDLAKAINLVHIRHDLVESGHGLLNHAYRSQQEYERTTNLCLKLATEQDKIVSEKWLPELKTAVLNAQKCLEDCKYVRGLLHEWWEQPASTVVDWVAVDGQNVAAWHNHEGGGGWIWMRASYMGVVRGSQASSIRKTRQRILQWLRTLKGGAVGGVLHCFLSEESSPFLTYFVQNGLVYDRASVVIELWVRLRFFTCFMLE</sequence>
<dbReference type="EMBL" id="JAPFFJ010000011">
    <property type="protein sequence ID" value="KAJ6417001.1"/>
    <property type="molecule type" value="Genomic_DNA"/>
</dbReference>
<evidence type="ECO:0000256" key="1">
    <source>
        <dbReference type="SAM" id="Coils"/>
    </source>
</evidence>
<proteinExistence type="predicted"/>
<evidence type="ECO:0000313" key="3">
    <source>
        <dbReference type="EMBL" id="KAJ6417001.1"/>
    </source>
</evidence>
<dbReference type="InterPro" id="IPR029131">
    <property type="entry name" value="HAUS5"/>
</dbReference>
<gene>
    <name evidence="3" type="ORF">OIU84_002817</name>
</gene>
<evidence type="ECO:0000256" key="2">
    <source>
        <dbReference type="SAM" id="MobiDB-lite"/>
    </source>
</evidence>
<feature type="region of interest" description="Disordered" evidence="2">
    <location>
        <begin position="89"/>
        <end position="109"/>
    </location>
</feature>
<evidence type="ECO:0000313" key="4">
    <source>
        <dbReference type="Proteomes" id="UP001162972"/>
    </source>
</evidence>
<name>A0AAD6K4U7_9ROSI</name>
<reference evidence="3 4" key="1">
    <citation type="journal article" date="2023" name="Int. J. Mol. Sci.">
        <title>De Novo Assembly and Annotation of 11 Diverse Shrub Willow (Salix) Genomes Reveals Novel Gene Organization in Sex-Linked Regions.</title>
        <authorList>
            <person name="Hyden B."/>
            <person name="Feng K."/>
            <person name="Yates T.B."/>
            <person name="Jawdy S."/>
            <person name="Cereghino C."/>
            <person name="Smart L.B."/>
            <person name="Muchero W."/>
        </authorList>
    </citation>
    <scope>NUCLEOTIDE SEQUENCE [LARGE SCALE GENOMIC DNA]</scope>
    <source>
        <tissue evidence="3">Shoot tip</tissue>
    </source>
</reference>
<dbReference type="Proteomes" id="UP001162972">
    <property type="component" value="Chromosome 11"/>
</dbReference>
<dbReference type="GO" id="GO:0070652">
    <property type="term" value="C:HAUS complex"/>
    <property type="evidence" value="ECO:0007669"/>
    <property type="project" value="InterPro"/>
</dbReference>